<organism evidence="2 3">
    <name type="scientific">Tetrahymena thermophila (strain SB210)</name>
    <dbReference type="NCBI Taxonomy" id="312017"/>
    <lineage>
        <taxon>Eukaryota</taxon>
        <taxon>Sar</taxon>
        <taxon>Alveolata</taxon>
        <taxon>Ciliophora</taxon>
        <taxon>Intramacronucleata</taxon>
        <taxon>Oligohymenophorea</taxon>
        <taxon>Hymenostomatida</taxon>
        <taxon>Tetrahymenina</taxon>
        <taxon>Tetrahymenidae</taxon>
        <taxon>Tetrahymena</taxon>
    </lineage>
</organism>
<reference evidence="3" key="1">
    <citation type="journal article" date="2006" name="PLoS Biol.">
        <title>Macronuclear genome sequence of the ciliate Tetrahymena thermophila, a model eukaryote.</title>
        <authorList>
            <person name="Eisen J.A."/>
            <person name="Coyne R.S."/>
            <person name="Wu M."/>
            <person name="Wu D."/>
            <person name="Thiagarajan M."/>
            <person name="Wortman J.R."/>
            <person name="Badger J.H."/>
            <person name="Ren Q."/>
            <person name="Amedeo P."/>
            <person name="Jones K.M."/>
            <person name="Tallon L.J."/>
            <person name="Delcher A.L."/>
            <person name="Salzberg S.L."/>
            <person name="Silva J.C."/>
            <person name="Haas B.J."/>
            <person name="Majoros W.H."/>
            <person name="Farzad M."/>
            <person name="Carlton J.M."/>
            <person name="Smith R.K. Jr."/>
            <person name="Garg J."/>
            <person name="Pearlman R.E."/>
            <person name="Karrer K.M."/>
            <person name="Sun L."/>
            <person name="Manning G."/>
            <person name="Elde N.C."/>
            <person name="Turkewitz A.P."/>
            <person name="Asai D.J."/>
            <person name="Wilkes D.E."/>
            <person name="Wang Y."/>
            <person name="Cai H."/>
            <person name="Collins K."/>
            <person name="Stewart B.A."/>
            <person name="Lee S.R."/>
            <person name="Wilamowska K."/>
            <person name="Weinberg Z."/>
            <person name="Ruzzo W.L."/>
            <person name="Wloga D."/>
            <person name="Gaertig J."/>
            <person name="Frankel J."/>
            <person name="Tsao C.-C."/>
            <person name="Gorovsky M.A."/>
            <person name="Keeling P.J."/>
            <person name="Waller R.F."/>
            <person name="Patron N.J."/>
            <person name="Cherry J.M."/>
            <person name="Stover N.A."/>
            <person name="Krieger C.J."/>
            <person name="del Toro C."/>
            <person name="Ryder H.F."/>
            <person name="Williamson S.C."/>
            <person name="Barbeau R.A."/>
            <person name="Hamilton E.P."/>
            <person name="Orias E."/>
        </authorList>
    </citation>
    <scope>NUCLEOTIDE SEQUENCE [LARGE SCALE GENOMIC DNA]</scope>
    <source>
        <strain evidence="3">SB210</strain>
    </source>
</reference>
<keyword evidence="1 2" id="KW-0812">Transmembrane</keyword>
<evidence type="ECO:0000256" key="1">
    <source>
        <dbReference type="SAM" id="Phobius"/>
    </source>
</evidence>
<dbReference type="GeneID" id="7839184"/>
<dbReference type="HOGENOM" id="CLU_2836881_0_0_1"/>
<gene>
    <name evidence="2" type="ORF">TTHERM_00841270</name>
</gene>
<evidence type="ECO:0000313" key="2">
    <source>
        <dbReference type="EMBL" id="EAS07001.1"/>
    </source>
</evidence>
<dbReference type="KEGG" id="tet:TTHERM_00841270"/>
<dbReference type="InParanoid" id="I7MAZ5"/>
<dbReference type="Proteomes" id="UP000009168">
    <property type="component" value="Unassembled WGS sequence"/>
</dbReference>
<sequence length="66" mass="7793">MSGCPFFNMIRIMTIAIFMIFTAIQIKSWYFVTNKKQVKEQNTDETIIKNKEEQELLDQSQSNTVQ</sequence>
<dbReference type="RefSeq" id="XP_001027243.1">
    <property type="nucleotide sequence ID" value="XM_001027243.1"/>
</dbReference>
<protein>
    <submittedName>
        <fullName evidence="2">Transmembrane protein, putative</fullName>
    </submittedName>
</protein>
<keyword evidence="1" id="KW-1133">Transmembrane helix</keyword>
<accession>I7MAZ5</accession>
<keyword evidence="3" id="KW-1185">Reference proteome</keyword>
<evidence type="ECO:0000313" key="3">
    <source>
        <dbReference type="Proteomes" id="UP000009168"/>
    </source>
</evidence>
<dbReference type="AlphaFoldDB" id="I7MAZ5"/>
<proteinExistence type="predicted"/>
<name>I7MAZ5_TETTS</name>
<dbReference type="EMBL" id="GG662249">
    <property type="protein sequence ID" value="EAS07001.1"/>
    <property type="molecule type" value="Genomic_DNA"/>
</dbReference>
<feature type="transmembrane region" description="Helical" evidence="1">
    <location>
        <begin position="6"/>
        <end position="26"/>
    </location>
</feature>
<keyword evidence="1" id="KW-0472">Membrane</keyword>